<dbReference type="Pfam" id="PF01527">
    <property type="entry name" value="HTH_Tnp_1"/>
    <property type="match status" value="1"/>
</dbReference>
<dbReference type="InterPro" id="IPR055247">
    <property type="entry name" value="InsJ-like_HTH"/>
</dbReference>
<evidence type="ECO:0000313" key="4">
    <source>
        <dbReference type="Proteomes" id="UP001519293"/>
    </source>
</evidence>
<keyword evidence="4" id="KW-1185">Reference proteome</keyword>
<protein>
    <submittedName>
        <fullName evidence="3">Transposase</fullName>
    </submittedName>
</protein>
<dbReference type="Proteomes" id="UP001519293">
    <property type="component" value="Unassembled WGS sequence"/>
</dbReference>
<organism evidence="3 4">
    <name type="scientific">Cytobacillus eiseniae</name>
    <dbReference type="NCBI Taxonomy" id="762947"/>
    <lineage>
        <taxon>Bacteria</taxon>
        <taxon>Bacillati</taxon>
        <taxon>Bacillota</taxon>
        <taxon>Bacilli</taxon>
        <taxon>Bacillales</taxon>
        <taxon>Bacillaceae</taxon>
        <taxon>Cytobacillus</taxon>
    </lineage>
</organism>
<accession>A0ABS4RI25</accession>
<evidence type="ECO:0000259" key="2">
    <source>
        <dbReference type="Pfam" id="PF13518"/>
    </source>
</evidence>
<reference evidence="3 4" key="1">
    <citation type="submission" date="2021-03" db="EMBL/GenBank/DDBJ databases">
        <title>Genomic Encyclopedia of Type Strains, Phase IV (KMG-IV): sequencing the most valuable type-strain genomes for metagenomic binning, comparative biology and taxonomic classification.</title>
        <authorList>
            <person name="Goeker M."/>
        </authorList>
    </citation>
    <scope>NUCLEOTIDE SEQUENCE [LARGE SCALE GENOMIC DNA]</scope>
    <source>
        <strain evidence="3 4">DSM 26675</strain>
    </source>
</reference>
<dbReference type="InterPro" id="IPR002514">
    <property type="entry name" value="Transposase_8"/>
</dbReference>
<dbReference type="InterPro" id="IPR036388">
    <property type="entry name" value="WH-like_DNA-bd_sf"/>
</dbReference>
<dbReference type="RefSeq" id="WP_066398131.1">
    <property type="nucleotide sequence ID" value="NZ_JAGIKZ010000019.1"/>
</dbReference>
<sequence>MTKFTSEEKIQAIIRYEMGAESVKAIAKSIGVHHSILLNWIKQYEYHGENAFNKLYTSYTTQIKLDVLNYIKETGTSIREAAAIFNIATHSTIQKWQKSFELQGIDALEEAWGRFPCFLKKERGRDKN</sequence>
<dbReference type="Gene3D" id="1.10.10.10">
    <property type="entry name" value="Winged helix-like DNA-binding domain superfamily/Winged helix DNA-binding domain"/>
    <property type="match status" value="2"/>
</dbReference>
<dbReference type="Pfam" id="PF13518">
    <property type="entry name" value="HTH_28"/>
    <property type="match status" value="1"/>
</dbReference>
<dbReference type="EMBL" id="JAGIKZ010000019">
    <property type="protein sequence ID" value="MBP2242374.1"/>
    <property type="molecule type" value="Genomic_DNA"/>
</dbReference>
<dbReference type="SUPFAM" id="SSF48295">
    <property type="entry name" value="TrpR-like"/>
    <property type="match status" value="1"/>
</dbReference>
<comment type="similarity">
    <text evidence="1">Belongs to the IS150/IS1296 orfA family.</text>
</comment>
<dbReference type="PANTHER" id="PTHR33795:SF1">
    <property type="entry name" value="INSERTION ELEMENT IS150 PROTEIN INSJ"/>
    <property type="match status" value="1"/>
</dbReference>
<evidence type="ECO:0000256" key="1">
    <source>
        <dbReference type="ARBA" id="ARBA00038232"/>
    </source>
</evidence>
<comment type="caution">
    <text evidence="3">The sequence shown here is derived from an EMBL/GenBank/DDBJ whole genome shotgun (WGS) entry which is preliminary data.</text>
</comment>
<dbReference type="SUPFAM" id="SSF46689">
    <property type="entry name" value="Homeodomain-like"/>
    <property type="match status" value="1"/>
</dbReference>
<dbReference type="InterPro" id="IPR009057">
    <property type="entry name" value="Homeodomain-like_sf"/>
</dbReference>
<dbReference type="InterPro" id="IPR010921">
    <property type="entry name" value="Trp_repressor/repl_initiator"/>
</dbReference>
<proteinExistence type="inferred from homology"/>
<feature type="domain" description="Insertion element IS150 protein InsJ-like helix-turn-helix" evidence="2">
    <location>
        <begin position="64"/>
        <end position="113"/>
    </location>
</feature>
<name>A0ABS4RI25_9BACI</name>
<gene>
    <name evidence="3" type="ORF">J2Z40_002948</name>
</gene>
<evidence type="ECO:0000313" key="3">
    <source>
        <dbReference type="EMBL" id="MBP2242374.1"/>
    </source>
</evidence>
<dbReference type="PANTHER" id="PTHR33795">
    <property type="entry name" value="INSERTION ELEMENT IS150 PROTEIN INSJ"/>
    <property type="match status" value="1"/>
</dbReference>
<dbReference type="InterPro" id="IPR052057">
    <property type="entry name" value="IS150/IS1296_orfA-like"/>
</dbReference>